<sequence length="1316" mass="149849">MYTALIMKFFYISLSLLIALSYMPCANTHMKVKVKPSYGFQPVPRQNNAETPYQWNVLDYSFPSNQAKQEAEANGNLIPSNAIPIDVQPHYYNKNLLRTFVTIPKFQDGIPYTLATVSDKKGPNGPLLEPYPNYEFHNNKNGQNCDAITSAFRVAVTECNQMWVIDSGMVGADVQCTPQLLLFDLNTDQLIHRYRFNSSLYISGASLFVTPIVDVKDPPPRGSCRRAMVYVADVNYHGLVVYDYMQNNAWRIENMFMYPDPNYGFHTVAGESFVLMDGIIGMAADKQNLYFHPMASVTEYAVPLRILDNGTLFEHDMENMHETFRPLGKRSSECVASAMDSNSNMYCVSFNPIELIAWNVNTPYDSINIKKLPISSEELQFVSGMKVVRNHQGNEELWMLSNRFQKMAAGTQNFNEVNFRIVVVVNPLTPNQDLHNKLVFKIDGTSATVKYLLSVCHTITNMRQLNTSLWLSLLLVTINIVNHISAYSYAKADSYAAETLVRPAYKKPPPISRYKDLIKIYEGKNLEFAFPSESVRNAALNSGQYDPDHPIPIDVDVYYPQNSDEPTVFITIPRFGSGVPYSLATLTDVQRPNGSEFQPYPDYSWHSSHGQDCDGLTSVYRIQIDACGRMWILDSGEIEFVQHCQPQVVVYDIKTGTIVHRYRLPPKVFRTGVSRFVTPLVDIDDPPPLGTCSKAFVYMADATGTSLIVYDVVNDDSWRIENRYTFPDPDFSKHTIAGESFELLDGVFGLSMTPRGLGLRRLLYFHALSNDAQVAVPLDVINNSSNFGFGLASSLDEFKLLGHRGVQCAASAMSANGFLLCGFLEPIALIGWNIRTPYTPRNRMILAENPETLQFISGLKVIRNPRGKEEVWMLSNRLQKTFSGTTDFTEINYRIQKCGMDDLILLISIFECQGTVLRERQFYTLHQWSHSINMTFPTSIDKEFAVNNSYYDINRIQLPVDLDVQYKEDNKLRIFLTIPRLNFGVPYSLATILKEDQNITNNPRVTAYPSYEWHKSHGLNCTSITSALRSHIDECGRLWIIDSGQINSLQWCAPQLLVFDLNTDELIHRYKLPSNNYKAGISVYTDMVADVKSVAECLDTTVYVSDAWGHGLIVYNMLKNKSWRIEHELMKPDKTFRNNVHDGIFTVSLSPKTNKMTERYLYFHSLNSFTEIRIPLKYVNNESLWYYPKGYTLIDKYFTNLGSRGLQCESETMDNYGNLYCSIIGSSALIRWKEGRNYTADDLNVVAYGPQQWRFVTGLKLSENQQKEQELWALSTEPKLFVGNTVQKDLIMYQIMGCRIRNLLRSEICSIGINDV</sequence>
<organism evidence="7 8">
    <name type="scientific">Lucilia cuprina</name>
    <name type="common">Green bottle fly</name>
    <name type="synonym">Australian sheep blowfly</name>
    <dbReference type="NCBI Taxonomy" id="7375"/>
    <lineage>
        <taxon>Eukaryota</taxon>
        <taxon>Metazoa</taxon>
        <taxon>Ecdysozoa</taxon>
        <taxon>Arthropoda</taxon>
        <taxon>Hexapoda</taxon>
        <taxon>Insecta</taxon>
        <taxon>Pterygota</taxon>
        <taxon>Neoptera</taxon>
        <taxon>Endopterygota</taxon>
        <taxon>Diptera</taxon>
        <taxon>Brachycera</taxon>
        <taxon>Muscomorpha</taxon>
        <taxon>Oestroidea</taxon>
        <taxon>Calliphoridae</taxon>
        <taxon>Luciliinae</taxon>
        <taxon>Lucilia</taxon>
    </lineage>
</organism>
<dbReference type="PANTHER" id="PTHR10009:SF7">
    <property type="entry name" value="GH10609P-RELATED"/>
    <property type="match status" value="1"/>
</dbReference>
<reference evidence="7 8" key="1">
    <citation type="journal article" date="2015" name="Nat. Commun.">
        <title>Lucilia cuprina genome unlocks parasitic fly biology to underpin future interventions.</title>
        <authorList>
            <person name="Anstead C.A."/>
            <person name="Korhonen P.K."/>
            <person name="Young N.D."/>
            <person name="Hall R.S."/>
            <person name="Jex A.R."/>
            <person name="Murali S.C."/>
            <person name="Hughes D.S."/>
            <person name="Lee S.F."/>
            <person name="Perry T."/>
            <person name="Stroehlein A.J."/>
            <person name="Ansell B.R."/>
            <person name="Breugelmans B."/>
            <person name="Hofmann A."/>
            <person name="Qu J."/>
            <person name="Dugan S."/>
            <person name="Lee S.L."/>
            <person name="Chao H."/>
            <person name="Dinh H."/>
            <person name="Han Y."/>
            <person name="Doddapaneni H.V."/>
            <person name="Worley K.C."/>
            <person name="Muzny D.M."/>
            <person name="Ioannidis P."/>
            <person name="Waterhouse R.M."/>
            <person name="Zdobnov E.M."/>
            <person name="James P.J."/>
            <person name="Bagnall N.H."/>
            <person name="Kotze A.C."/>
            <person name="Gibbs R.A."/>
            <person name="Richards S."/>
            <person name="Batterham P."/>
            <person name="Gasser R.B."/>
        </authorList>
    </citation>
    <scope>NUCLEOTIDE SEQUENCE [LARGE SCALE GENOMIC DNA]</scope>
    <source>
        <strain evidence="7 8">LS</strain>
        <tissue evidence="7">Full body</tissue>
    </source>
</reference>
<evidence type="ECO:0000313" key="7">
    <source>
        <dbReference type="EMBL" id="KNC31532.1"/>
    </source>
</evidence>
<feature type="chain" id="PRO_5005536517" description="Protein yellow" evidence="6">
    <location>
        <begin position="29"/>
        <end position="1316"/>
    </location>
</feature>
<dbReference type="GO" id="GO:0005576">
    <property type="term" value="C:extracellular region"/>
    <property type="evidence" value="ECO:0007669"/>
    <property type="project" value="UniProtKB-SubCell"/>
</dbReference>
<dbReference type="FunFam" id="2.120.10.30:FF:000045">
    <property type="entry name" value="Blast:Protein yellow"/>
    <property type="match status" value="2"/>
</dbReference>
<protein>
    <recommendedName>
        <fullName evidence="9">Protein yellow</fullName>
    </recommendedName>
</protein>
<proteinExistence type="inferred from homology"/>
<dbReference type="EMBL" id="JRES01000409">
    <property type="protein sequence ID" value="KNC31532.1"/>
    <property type="molecule type" value="Genomic_DNA"/>
</dbReference>
<evidence type="ECO:0000256" key="5">
    <source>
        <dbReference type="ARBA" id="ARBA00023180"/>
    </source>
</evidence>
<evidence type="ECO:0000313" key="8">
    <source>
        <dbReference type="Proteomes" id="UP000037069"/>
    </source>
</evidence>
<keyword evidence="5" id="KW-0325">Glycoprotein</keyword>
<keyword evidence="8" id="KW-1185">Reference proteome</keyword>
<dbReference type="Gene3D" id="2.120.10.30">
    <property type="entry name" value="TolB, C-terminal domain"/>
    <property type="match status" value="3"/>
</dbReference>
<evidence type="ECO:0000256" key="2">
    <source>
        <dbReference type="ARBA" id="ARBA00009127"/>
    </source>
</evidence>
<keyword evidence="4 6" id="KW-0732">Signal</keyword>
<accession>A0A0L0CH54</accession>
<keyword evidence="3" id="KW-0964">Secreted</keyword>
<evidence type="ECO:0000256" key="3">
    <source>
        <dbReference type="ARBA" id="ARBA00022525"/>
    </source>
</evidence>
<feature type="signal peptide" evidence="6">
    <location>
        <begin position="1"/>
        <end position="28"/>
    </location>
</feature>
<name>A0A0L0CH54_LUCCU</name>
<comment type="caution">
    <text evidence="7">The sequence shown here is derived from an EMBL/GenBank/DDBJ whole genome shotgun (WGS) entry which is preliminary data.</text>
</comment>
<dbReference type="InterPro" id="IPR017996">
    <property type="entry name" value="MRJP/yellow-related"/>
</dbReference>
<dbReference type="OMA" id="MWILDTA"/>
<dbReference type="OrthoDB" id="8184345at2759"/>
<gene>
    <name evidence="7" type="ORF">FF38_12758</name>
</gene>
<comment type="similarity">
    <text evidence="2">Belongs to the major royal jelly protein family.</text>
</comment>
<dbReference type="InterPro" id="IPR011042">
    <property type="entry name" value="6-blade_b-propeller_TolB-like"/>
</dbReference>
<comment type="subcellular location">
    <subcellularLocation>
        <location evidence="1">Secreted</location>
    </subcellularLocation>
</comment>
<evidence type="ECO:0000256" key="4">
    <source>
        <dbReference type="ARBA" id="ARBA00022729"/>
    </source>
</evidence>
<evidence type="ECO:0000256" key="1">
    <source>
        <dbReference type="ARBA" id="ARBA00004613"/>
    </source>
</evidence>
<dbReference type="Pfam" id="PF03022">
    <property type="entry name" value="MRJP"/>
    <property type="match status" value="3"/>
</dbReference>
<dbReference type="Proteomes" id="UP000037069">
    <property type="component" value="Unassembled WGS sequence"/>
</dbReference>
<evidence type="ECO:0000256" key="6">
    <source>
        <dbReference type="SAM" id="SignalP"/>
    </source>
</evidence>
<dbReference type="PANTHER" id="PTHR10009">
    <property type="entry name" value="PROTEIN YELLOW-RELATED"/>
    <property type="match status" value="1"/>
</dbReference>
<evidence type="ECO:0008006" key="9">
    <source>
        <dbReference type="Google" id="ProtNLM"/>
    </source>
</evidence>